<keyword evidence="4" id="KW-1185">Reference proteome</keyword>
<feature type="compositionally biased region" description="Basic and acidic residues" evidence="1">
    <location>
        <begin position="95"/>
        <end position="106"/>
    </location>
</feature>
<feature type="compositionally biased region" description="Basic and acidic residues" evidence="1">
    <location>
        <begin position="17"/>
        <end position="49"/>
    </location>
</feature>
<dbReference type="PANTHER" id="PTHR43252:SF2">
    <property type="entry name" value="TRANSCRIPTION REGULATOR, PADR-LIKE FAMILY"/>
    <property type="match status" value="1"/>
</dbReference>
<organism evidence="3 4">
    <name type="scientific">Nocardiopsis tropica</name>
    <dbReference type="NCBI Taxonomy" id="109330"/>
    <lineage>
        <taxon>Bacteria</taxon>
        <taxon>Bacillati</taxon>
        <taxon>Actinomycetota</taxon>
        <taxon>Actinomycetes</taxon>
        <taxon>Streptosporangiales</taxon>
        <taxon>Nocardiopsidaceae</taxon>
        <taxon>Nocardiopsis</taxon>
    </lineage>
</organism>
<dbReference type="Gene3D" id="1.10.10.10">
    <property type="entry name" value="Winged helix-like DNA-binding domain superfamily/Winged helix DNA-binding domain"/>
    <property type="match status" value="1"/>
</dbReference>
<feature type="compositionally biased region" description="Pro residues" evidence="1">
    <location>
        <begin position="54"/>
        <end position="68"/>
    </location>
</feature>
<gene>
    <name evidence="3" type="ORF">ABUK86_07330</name>
</gene>
<evidence type="ECO:0000313" key="4">
    <source>
        <dbReference type="Proteomes" id="UP001432401"/>
    </source>
</evidence>
<evidence type="ECO:0000256" key="1">
    <source>
        <dbReference type="SAM" id="MobiDB-lite"/>
    </source>
</evidence>
<dbReference type="SUPFAM" id="SSF46785">
    <property type="entry name" value="Winged helix' DNA-binding domain"/>
    <property type="match status" value="1"/>
</dbReference>
<dbReference type="InterPro" id="IPR036388">
    <property type="entry name" value="WH-like_DNA-bd_sf"/>
</dbReference>
<dbReference type="Pfam" id="PF03551">
    <property type="entry name" value="PadR"/>
    <property type="match status" value="1"/>
</dbReference>
<protein>
    <submittedName>
        <fullName evidence="3">PadR family transcriptional regulator</fullName>
    </submittedName>
</protein>
<feature type="region of interest" description="Disordered" evidence="1">
    <location>
        <begin position="1"/>
        <end position="106"/>
    </location>
</feature>
<dbReference type="InterPro" id="IPR036390">
    <property type="entry name" value="WH_DNA-bd_sf"/>
</dbReference>
<sequence length="265" mass="28450">MSAMALPGPWSWNARGGRSERARRPWDRHPADAHRGPHPHEYGHEHGGDRAQFGPPPPPPPPGVPPGGGPWGGAGVPFGGPFGGFGHGPGGHRGGRGDGRRARRGDVRTGILLLIAEEPRSGYEIIREGRDRSGGMWRPSPGSVYPMLQQLEDEGLVAQEEGEGRRRPYRLTEEGIAYLDENGAGLTPPWEAGADAHADSRSRYEEIGGLAYQLAAAAAQVAQAGTDDQLDRAKRLLAETRRNLYLILAEEDTAPEPDPEEDAGL</sequence>
<dbReference type="PANTHER" id="PTHR43252">
    <property type="entry name" value="TRANSCRIPTIONAL REGULATOR YQJI"/>
    <property type="match status" value="1"/>
</dbReference>
<dbReference type="Proteomes" id="UP001432401">
    <property type="component" value="Unassembled WGS sequence"/>
</dbReference>
<dbReference type="InterPro" id="IPR005149">
    <property type="entry name" value="Tscrpt_reg_PadR_N"/>
</dbReference>
<evidence type="ECO:0000259" key="2">
    <source>
        <dbReference type="Pfam" id="PF03551"/>
    </source>
</evidence>
<name>A0ABV1ZTD3_9ACTN</name>
<reference evidence="3 4" key="1">
    <citation type="submission" date="2024-06" db="EMBL/GenBank/DDBJ databases">
        <authorList>
            <person name="Bataeva Y.V."/>
            <person name="Grigorian L.N."/>
            <person name="Solomentsev V.I."/>
        </authorList>
    </citation>
    <scope>NUCLEOTIDE SEQUENCE [LARGE SCALE GENOMIC DNA]</scope>
    <source>
        <strain evidence="4">SCPM-O-B-12605 (RCAM04882)</strain>
    </source>
</reference>
<accession>A0ABV1ZTD3</accession>
<comment type="caution">
    <text evidence="3">The sequence shown here is derived from an EMBL/GenBank/DDBJ whole genome shotgun (WGS) entry which is preliminary data.</text>
</comment>
<evidence type="ECO:0000313" key="3">
    <source>
        <dbReference type="EMBL" id="MES0833579.1"/>
    </source>
</evidence>
<proteinExistence type="predicted"/>
<dbReference type="EMBL" id="JBEQNB010000003">
    <property type="protein sequence ID" value="MES0833579.1"/>
    <property type="molecule type" value="Genomic_DNA"/>
</dbReference>
<feature type="compositionally biased region" description="Gly residues" evidence="1">
    <location>
        <begin position="69"/>
        <end position="92"/>
    </location>
</feature>
<dbReference type="RefSeq" id="WP_267945792.1">
    <property type="nucleotide sequence ID" value="NZ_JBEQNA010000002.1"/>
</dbReference>
<feature type="domain" description="Transcription regulator PadR N-terminal" evidence="2">
    <location>
        <begin position="111"/>
        <end position="180"/>
    </location>
</feature>